<gene>
    <name evidence="8" type="ORF">BCR33DRAFT_772155</name>
</gene>
<feature type="transmembrane region" description="Helical" evidence="6">
    <location>
        <begin position="208"/>
        <end position="230"/>
    </location>
</feature>
<feature type="transmembrane region" description="Helical" evidence="6">
    <location>
        <begin position="443"/>
        <end position="461"/>
    </location>
</feature>
<dbReference type="PANTHER" id="PTHR43791">
    <property type="entry name" value="PERMEASE-RELATED"/>
    <property type="match status" value="1"/>
</dbReference>
<feature type="domain" description="Major facilitator superfamily (MFS) profile" evidence="7">
    <location>
        <begin position="49"/>
        <end position="471"/>
    </location>
</feature>
<evidence type="ECO:0000259" key="7">
    <source>
        <dbReference type="PROSITE" id="PS50850"/>
    </source>
</evidence>
<dbReference type="InterPro" id="IPR036259">
    <property type="entry name" value="MFS_trans_sf"/>
</dbReference>
<feature type="transmembrane region" description="Helical" evidence="6">
    <location>
        <begin position="413"/>
        <end position="431"/>
    </location>
</feature>
<reference evidence="8 9" key="1">
    <citation type="submission" date="2016-07" db="EMBL/GenBank/DDBJ databases">
        <title>Pervasive Adenine N6-methylation of Active Genes in Fungi.</title>
        <authorList>
            <consortium name="DOE Joint Genome Institute"/>
            <person name="Mondo S.J."/>
            <person name="Dannebaum R.O."/>
            <person name="Kuo R.C."/>
            <person name="Labutti K."/>
            <person name="Haridas S."/>
            <person name="Kuo A."/>
            <person name="Salamov A."/>
            <person name="Ahrendt S.R."/>
            <person name="Lipzen A."/>
            <person name="Sullivan W."/>
            <person name="Andreopoulos W.B."/>
            <person name="Clum A."/>
            <person name="Lindquist E."/>
            <person name="Daum C."/>
            <person name="Ramamoorthy G.K."/>
            <person name="Gryganskyi A."/>
            <person name="Culley D."/>
            <person name="Magnuson J.K."/>
            <person name="James T.Y."/>
            <person name="O'Malley M.A."/>
            <person name="Stajich J.E."/>
            <person name="Spatafora J.W."/>
            <person name="Visel A."/>
            <person name="Grigoriev I.V."/>
        </authorList>
    </citation>
    <scope>NUCLEOTIDE SEQUENCE [LARGE SCALE GENOMIC DNA]</scope>
    <source>
        <strain evidence="8 9">JEL800</strain>
    </source>
</reference>
<organism evidence="8 9">
    <name type="scientific">Rhizoclosmatium globosum</name>
    <dbReference type="NCBI Taxonomy" id="329046"/>
    <lineage>
        <taxon>Eukaryota</taxon>
        <taxon>Fungi</taxon>
        <taxon>Fungi incertae sedis</taxon>
        <taxon>Chytridiomycota</taxon>
        <taxon>Chytridiomycota incertae sedis</taxon>
        <taxon>Chytridiomycetes</taxon>
        <taxon>Chytridiales</taxon>
        <taxon>Chytriomycetaceae</taxon>
        <taxon>Rhizoclosmatium</taxon>
    </lineage>
</organism>
<dbReference type="InterPro" id="IPR020846">
    <property type="entry name" value="MFS_dom"/>
</dbReference>
<feature type="transmembrane region" description="Helical" evidence="6">
    <location>
        <begin position="175"/>
        <end position="196"/>
    </location>
</feature>
<evidence type="ECO:0000256" key="3">
    <source>
        <dbReference type="ARBA" id="ARBA00022692"/>
    </source>
</evidence>
<accession>A0A1Y2B7M4</accession>
<keyword evidence="4 6" id="KW-1133">Transmembrane helix</keyword>
<feature type="transmembrane region" description="Helical" evidence="6">
    <location>
        <begin position="378"/>
        <end position="401"/>
    </location>
</feature>
<evidence type="ECO:0000313" key="9">
    <source>
        <dbReference type="Proteomes" id="UP000193642"/>
    </source>
</evidence>
<evidence type="ECO:0000256" key="2">
    <source>
        <dbReference type="ARBA" id="ARBA00022448"/>
    </source>
</evidence>
<dbReference type="EMBL" id="MCGO01000082">
    <property type="protein sequence ID" value="ORY30467.1"/>
    <property type="molecule type" value="Genomic_DNA"/>
</dbReference>
<keyword evidence="9" id="KW-1185">Reference proteome</keyword>
<dbReference type="InterPro" id="IPR011701">
    <property type="entry name" value="MFS"/>
</dbReference>
<dbReference type="GO" id="GO:0016020">
    <property type="term" value="C:membrane"/>
    <property type="evidence" value="ECO:0007669"/>
    <property type="project" value="UniProtKB-SubCell"/>
</dbReference>
<evidence type="ECO:0000256" key="4">
    <source>
        <dbReference type="ARBA" id="ARBA00022989"/>
    </source>
</evidence>
<dbReference type="OrthoDB" id="1935484at2759"/>
<feature type="transmembrane region" description="Helical" evidence="6">
    <location>
        <begin position="354"/>
        <end position="372"/>
    </location>
</feature>
<evidence type="ECO:0000256" key="5">
    <source>
        <dbReference type="ARBA" id="ARBA00023136"/>
    </source>
</evidence>
<dbReference type="AlphaFoldDB" id="A0A1Y2B7M4"/>
<dbReference type="PANTHER" id="PTHR43791:SF86">
    <property type="entry name" value="MAJOR FACILITATOR SUPERFAMILY (MFS) PROFILE DOMAIN-CONTAINING PROTEIN"/>
    <property type="match status" value="1"/>
</dbReference>
<comment type="subcellular location">
    <subcellularLocation>
        <location evidence="1">Membrane</location>
        <topology evidence="1">Multi-pass membrane protein</topology>
    </subcellularLocation>
</comment>
<keyword evidence="3 6" id="KW-0812">Transmembrane</keyword>
<feature type="transmembrane region" description="Helical" evidence="6">
    <location>
        <begin position="91"/>
        <end position="108"/>
    </location>
</feature>
<dbReference type="Pfam" id="PF07690">
    <property type="entry name" value="MFS_1"/>
    <property type="match status" value="1"/>
</dbReference>
<dbReference type="Gene3D" id="1.20.1250.20">
    <property type="entry name" value="MFS general substrate transporter like domains"/>
    <property type="match status" value="1"/>
</dbReference>
<evidence type="ECO:0000313" key="8">
    <source>
        <dbReference type="EMBL" id="ORY30467.1"/>
    </source>
</evidence>
<dbReference type="Proteomes" id="UP000193642">
    <property type="component" value="Unassembled WGS sequence"/>
</dbReference>
<dbReference type="SUPFAM" id="SSF103473">
    <property type="entry name" value="MFS general substrate transporter"/>
    <property type="match status" value="1"/>
</dbReference>
<feature type="transmembrane region" description="Helical" evidence="6">
    <location>
        <begin position="115"/>
        <end position="134"/>
    </location>
</feature>
<evidence type="ECO:0000256" key="1">
    <source>
        <dbReference type="ARBA" id="ARBA00004141"/>
    </source>
</evidence>
<comment type="caution">
    <text evidence="8">The sequence shown here is derived from an EMBL/GenBank/DDBJ whole genome shotgun (WGS) entry which is preliminary data.</text>
</comment>
<feature type="transmembrane region" description="Helical" evidence="6">
    <location>
        <begin position="140"/>
        <end position="163"/>
    </location>
</feature>
<keyword evidence="2" id="KW-0813">Transport</keyword>
<keyword evidence="5 6" id="KW-0472">Membrane</keyword>
<dbReference type="STRING" id="329046.A0A1Y2B7M4"/>
<dbReference type="GO" id="GO:0022857">
    <property type="term" value="F:transmembrane transporter activity"/>
    <property type="evidence" value="ECO:0007669"/>
    <property type="project" value="InterPro"/>
</dbReference>
<name>A0A1Y2B7M4_9FUNG</name>
<feature type="transmembrane region" description="Helical" evidence="6">
    <location>
        <begin position="320"/>
        <end position="342"/>
    </location>
</feature>
<sequence>MATIASEKKFDYVHDDNELSATRLQGYDADLEYTEEEENQVRRRIDLRLMSWVLLSTFILNLNRASLSNAISDGLPKNLGFGLDVVNNGASLWAVVFAASAFCGSILGKRFGPHRFIPVSILIFGFILGSHAFITNSTTFYIIRFVLATVMGGVIPATLVYLGGFYKKNELATRLSWFWGAQNLASAVSGLLAAFILQLKGKAGLYGWQWLFIIYGITTVTSAVFLYLAFPKSPYHTKGGLNGNGWLDDRQARIAITRLVRDDALKLHYNTQVTFRDVWATITDVKVLFHLAITFTALTPGVPFGLYLPTTISSFGFNVYVSNALTAPNYILTLISMIVMCAHSDRVNERGFHGALSLTWYFTGFALLAFLPDGTDKGIRYFATLVISSAPFTHPLNIAWLTENTAPIGKRTVASGAVICAANLYGTYAAQIYQPWDAPAYRVGNRIILGFIATAILLFLLRKYFYIQLNKQRAAIWNAKSEDEKAEYNATTKHVGNERLDFVFKN</sequence>
<proteinExistence type="predicted"/>
<dbReference type="PROSITE" id="PS50850">
    <property type="entry name" value="MFS"/>
    <property type="match status" value="1"/>
</dbReference>
<protein>
    <submittedName>
        <fullName evidence="8">MFS general substrate transporter</fullName>
    </submittedName>
</protein>
<feature type="transmembrane region" description="Helical" evidence="6">
    <location>
        <begin position="287"/>
        <end position="308"/>
    </location>
</feature>
<evidence type="ECO:0000256" key="6">
    <source>
        <dbReference type="SAM" id="Phobius"/>
    </source>
</evidence>
<feature type="transmembrane region" description="Helical" evidence="6">
    <location>
        <begin position="49"/>
        <end position="71"/>
    </location>
</feature>